<name>A0AAN1CY63_VIBNA</name>
<protein>
    <recommendedName>
        <fullName evidence="3">DUF2877 domain-containing protein</fullName>
    </recommendedName>
</protein>
<dbReference type="Pfam" id="PF11392">
    <property type="entry name" value="AllH"/>
    <property type="match status" value="1"/>
</dbReference>
<dbReference type="GeneID" id="70915490"/>
<gene>
    <name evidence="1" type="ORF">BA890_17340</name>
</gene>
<sequence>MDVIKISQPLFKELEVKPYICVQVHSVFNSACNLNSELGLISVISETKRMNPRALMVNDTNWFQHLQPNHMVELVFSQKGSPPRPYQLKINPQSVIQFSPYLSHKISLTQQIKTTIYNYLYAHQKEMGIYPLLCLSEKLAMSSTVTYYSPMLSDYFLPKLFSFIDAVARHSLTIDLKCFVGFGSGLTPSSDDLLVGLLSVLDVLEHPYFATLQSACLNAVDRTTDVSRVMLQSACEHQYSQEIVELYSAINNEKHIGEAISHLLSIGHSSGHDTLCGIYIGLIFFA</sequence>
<reference evidence="1 2" key="1">
    <citation type="submission" date="2016-07" db="EMBL/GenBank/DDBJ databases">
        <title>Developing Vibrio natriegens as a novel, fast-growing host for biotechnology.</title>
        <authorList>
            <person name="Weinstock M.T."/>
            <person name="Hesek E.D."/>
            <person name="Wilson C.M."/>
            <person name="Gibson D.G."/>
        </authorList>
    </citation>
    <scope>NUCLEOTIDE SEQUENCE [LARGE SCALE GENOMIC DNA]</scope>
    <source>
        <strain evidence="1 2">ATCC 14048</strain>
    </source>
</reference>
<evidence type="ECO:0008006" key="3">
    <source>
        <dbReference type="Google" id="ProtNLM"/>
    </source>
</evidence>
<dbReference type="AlphaFoldDB" id="A0AAN1CY63"/>
<evidence type="ECO:0000313" key="2">
    <source>
        <dbReference type="Proteomes" id="UP000092741"/>
    </source>
</evidence>
<dbReference type="InterPro" id="IPR021530">
    <property type="entry name" value="AllH-like"/>
</dbReference>
<evidence type="ECO:0000313" key="1">
    <source>
        <dbReference type="EMBL" id="ANQ14510.1"/>
    </source>
</evidence>
<keyword evidence="2" id="KW-1185">Reference proteome</keyword>
<organism evidence="1 2">
    <name type="scientific">Vibrio natriegens NBRC 15636 = ATCC 14048 = DSM 759</name>
    <dbReference type="NCBI Taxonomy" id="1219067"/>
    <lineage>
        <taxon>Bacteria</taxon>
        <taxon>Pseudomonadati</taxon>
        <taxon>Pseudomonadota</taxon>
        <taxon>Gammaproteobacteria</taxon>
        <taxon>Vibrionales</taxon>
        <taxon>Vibrionaceae</taxon>
        <taxon>Vibrio</taxon>
    </lineage>
</organism>
<accession>A0AAN1CY63</accession>
<dbReference type="EMBL" id="CP016346">
    <property type="protein sequence ID" value="ANQ14510.1"/>
    <property type="molecule type" value="Genomic_DNA"/>
</dbReference>
<dbReference type="RefSeq" id="WP_020336091.1">
    <property type="nucleotide sequence ID" value="NZ_ATFJ01000039.1"/>
</dbReference>
<dbReference type="Proteomes" id="UP000092741">
    <property type="component" value="Chromosome 2"/>
</dbReference>
<proteinExistence type="predicted"/>